<accession>A0A6C0B8B8</accession>
<dbReference type="SUPFAM" id="SSF57825">
    <property type="entry name" value="Aspartate carbamoyltransferase, Regulatory-chain, C-terminal domain"/>
    <property type="match status" value="1"/>
</dbReference>
<dbReference type="Gene3D" id="2.20.25.10">
    <property type="match status" value="2"/>
</dbReference>
<dbReference type="AlphaFoldDB" id="A0A6C0B8B8"/>
<evidence type="ECO:0000256" key="1">
    <source>
        <dbReference type="ARBA" id="ARBA00022975"/>
    </source>
</evidence>
<dbReference type="Pfam" id="PF02150">
    <property type="entry name" value="Zn_ribbon_RPB9"/>
    <property type="match status" value="1"/>
</dbReference>
<dbReference type="GO" id="GO:0006351">
    <property type="term" value="P:DNA-templated transcription"/>
    <property type="evidence" value="ECO:0007669"/>
    <property type="project" value="InterPro"/>
</dbReference>
<dbReference type="InterPro" id="IPR001529">
    <property type="entry name" value="Zn_ribbon_RPB9"/>
</dbReference>
<name>A0A6C0B8B8_9ZZZZ</name>
<dbReference type="InterPro" id="IPR036792">
    <property type="entry name" value="Asp_carbatrfase_reg_C_sf"/>
</dbReference>
<dbReference type="SUPFAM" id="SSF57783">
    <property type="entry name" value="Zinc beta-ribbon"/>
    <property type="match status" value="1"/>
</dbReference>
<feature type="domain" description="DNA-directed RNA polymerase II subunit RPB9-like zinc ribbon" evidence="2">
    <location>
        <begin position="5"/>
        <end position="39"/>
    </location>
</feature>
<protein>
    <recommendedName>
        <fullName evidence="2">DNA-directed RNA polymerase II subunit RPB9-like zinc ribbon domain-containing protein</fullName>
    </recommendedName>
</protein>
<dbReference type="GO" id="GO:0006221">
    <property type="term" value="P:pyrimidine nucleotide biosynthetic process"/>
    <property type="evidence" value="ECO:0007669"/>
    <property type="project" value="UniProtKB-KW"/>
</dbReference>
<evidence type="ECO:0000259" key="2">
    <source>
        <dbReference type="Pfam" id="PF02150"/>
    </source>
</evidence>
<sequence length="126" mass="14850">MDTTMKFCPTCENLFYLTIDDETVQYTCKKCGTIEDIDEDCTISTMFCNQTRQNVQNSVNQYTKLDPTLPRINFLKCPNSSCVNHEDREDREIIYVRYDNVQLKYIYICPKCDTVWESGIKIDIKK</sequence>
<reference evidence="3" key="1">
    <citation type="journal article" date="2020" name="Nature">
        <title>Giant virus diversity and host interactions through global metagenomics.</title>
        <authorList>
            <person name="Schulz F."/>
            <person name="Roux S."/>
            <person name="Paez-Espino D."/>
            <person name="Jungbluth S."/>
            <person name="Walsh D.A."/>
            <person name="Denef V.J."/>
            <person name="McMahon K.D."/>
            <person name="Konstantinidis K.T."/>
            <person name="Eloe-Fadrosh E.A."/>
            <person name="Kyrpides N.C."/>
            <person name="Woyke T."/>
        </authorList>
    </citation>
    <scope>NUCLEOTIDE SEQUENCE</scope>
    <source>
        <strain evidence="3">GVMAG-M-3300010158-55</strain>
    </source>
</reference>
<dbReference type="EMBL" id="MN739097">
    <property type="protein sequence ID" value="QHS88487.1"/>
    <property type="molecule type" value="Genomic_DNA"/>
</dbReference>
<organism evidence="3">
    <name type="scientific">viral metagenome</name>
    <dbReference type="NCBI Taxonomy" id="1070528"/>
    <lineage>
        <taxon>unclassified sequences</taxon>
        <taxon>metagenomes</taxon>
        <taxon>organismal metagenomes</taxon>
    </lineage>
</organism>
<proteinExistence type="predicted"/>
<evidence type="ECO:0000313" key="3">
    <source>
        <dbReference type="EMBL" id="QHS88487.1"/>
    </source>
</evidence>
<keyword evidence="1" id="KW-0665">Pyrimidine biosynthesis</keyword>